<feature type="compositionally biased region" description="Basic and acidic residues" evidence="1">
    <location>
        <begin position="68"/>
        <end position="90"/>
    </location>
</feature>
<evidence type="ECO:0000313" key="3">
    <source>
        <dbReference type="Proteomes" id="UP001372834"/>
    </source>
</evidence>
<gene>
    <name evidence="2" type="ORF">RUM43_005574</name>
</gene>
<proteinExistence type="predicted"/>
<protein>
    <submittedName>
        <fullName evidence="2">Uncharacterized protein</fullName>
    </submittedName>
</protein>
<accession>A0AAN8PBD8</accession>
<name>A0AAN8PBD8_POLSC</name>
<dbReference type="EMBL" id="JAWJWE010000037">
    <property type="protein sequence ID" value="KAK6625280.1"/>
    <property type="molecule type" value="Genomic_DNA"/>
</dbReference>
<evidence type="ECO:0000256" key="1">
    <source>
        <dbReference type="SAM" id="MobiDB-lite"/>
    </source>
</evidence>
<sequence>MWLIPFKRDPSFIILLVEAAKENVDRNRSFETAFRIGRKNKAKRFLWVREKSDRGGAPPPPPIPRQTRQRENKSDHQISDPQDGGREKGSSAKAELSCFPPLKGFDRIFGGNPSGGTQKAEQTEMKTHGQPVKNFDRSALP</sequence>
<dbReference type="Proteomes" id="UP001372834">
    <property type="component" value="Unassembled WGS sequence"/>
</dbReference>
<reference evidence="2 3" key="1">
    <citation type="submission" date="2023-10" db="EMBL/GenBank/DDBJ databases">
        <title>Genomes of two closely related lineages of the louse Polyplax serrata with different host specificities.</title>
        <authorList>
            <person name="Martinu J."/>
            <person name="Tarabai H."/>
            <person name="Stefka J."/>
            <person name="Hypsa V."/>
        </authorList>
    </citation>
    <scope>NUCLEOTIDE SEQUENCE [LARGE SCALE GENOMIC DNA]</scope>
    <source>
        <strain evidence="2">HR10_N</strain>
    </source>
</reference>
<evidence type="ECO:0000313" key="2">
    <source>
        <dbReference type="EMBL" id="KAK6625280.1"/>
    </source>
</evidence>
<organism evidence="2 3">
    <name type="scientific">Polyplax serrata</name>
    <name type="common">Common mouse louse</name>
    <dbReference type="NCBI Taxonomy" id="468196"/>
    <lineage>
        <taxon>Eukaryota</taxon>
        <taxon>Metazoa</taxon>
        <taxon>Ecdysozoa</taxon>
        <taxon>Arthropoda</taxon>
        <taxon>Hexapoda</taxon>
        <taxon>Insecta</taxon>
        <taxon>Pterygota</taxon>
        <taxon>Neoptera</taxon>
        <taxon>Paraneoptera</taxon>
        <taxon>Psocodea</taxon>
        <taxon>Troctomorpha</taxon>
        <taxon>Phthiraptera</taxon>
        <taxon>Anoplura</taxon>
        <taxon>Polyplacidae</taxon>
        <taxon>Polyplax</taxon>
    </lineage>
</organism>
<dbReference type="AlphaFoldDB" id="A0AAN8PBD8"/>
<comment type="caution">
    <text evidence="2">The sequence shown here is derived from an EMBL/GenBank/DDBJ whole genome shotgun (WGS) entry which is preliminary data.</text>
</comment>
<feature type="region of interest" description="Disordered" evidence="1">
    <location>
        <begin position="48"/>
        <end position="141"/>
    </location>
</feature>